<feature type="signal peptide" evidence="1">
    <location>
        <begin position="1"/>
        <end position="27"/>
    </location>
</feature>
<evidence type="ECO:0000259" key="2">
    <source>
        <dbReference type="Pfam" id="PF07589"/>
    </source>
</evidence>
<protein>
    <submittedName>
        <fullName evidence="3">PEP-CTERM sorting domain-containing protein</fullName>
    </submittedName>
</protein>
<dbReference type="Proteomes" id="UP000735592">
    <property type="component" value="Unassembled WGS sequence"/>
</dbReference>
<feature type="chain" id="PRO_5045735128" evidence="1">
    <location>
        <begin position="28"/>
        <end position="210"/>
    </location>
</feature>
<proteinExistence type="predicted"/>
<dbReference type="NCBIfam" id="NF038129">
    <property type="entry name" value="PEP_NF038129"/>
    <property type="match status" value="1"/>
</dbReference>
<gene>
    <name evidence="3" type="ORF">GM655_11275</name>
</gene>
<keyword evidence="4" id="KW-1185">Reference proteome</keyword>
<reference evidence="3 4" key="1">
    <citation type="submission" date="2019-11" db="EMBL/GenBank/DDBJ databases">
        <title>Type strains purchased from KCTC, JCM and DSMZ.</title>
        <authorList>
            <person name="Lu H."/>
        </authorList>
    </citation>
    <scope>NUCLEOTIDE SEQUENCE [LARGE SCALE GENOMIC DNA]</scope>
    <source>
        <strain evidence="3 4">DSM 103461</strain>
    </source>
</reference>
<accession>A0ABW9SMJ7</accession>
<feature type="domain" description="Ice-binding protein C-terminal" evidence="2">
    <location>
        <begin position="183"/>
        <end position="206"/>
    </location>
</feature>
<evidence type="ECO:0000313" key="3">
    <source>
        <dbReference type="EMBL" id="MTW33407.1"/>
    </source>
</evidence>
<sequence length="210" mass="21784">MNMLNLTTFRRGLLAVALGTCATLASAASTFHVELNTLTLGSNGWIDIQLGGAPMDPSPAWAKLSHFGGFIQPASAQLSDVTGSLATGYTLDTTLNGWSELRHEVNYAGGKISFDLSIDGAPGNSNSSFSVALFDAQGDLLQYPVSSDGFSALNLEFVPAATAGGHGTLLLSGYDNGLVQITAVPEPSSWLMLGAGVALLGLVRRRQLPA</sequence>
<dbReference type="EMBL" id="WNKW01000002">
    <property type="protein sequence ID" value="MTW33407.1"/>
    <property type="molecule type" value="Genomic_DNA"/>
</dbReference>
<keyword evidence="1" id="KW-0732">Signal</keyword>
<dbReference type="Pfam" id="PF07589">
    <property type="entry name" value="PEP-CTERM"/>
    <property type="match status" value="1"/>
</dbReference>
<evidence type="ECO:0000256" key="1">
    <source>
        <dbReference type="SAM" id="SignalP"/>
    </source>
</evidence>
<comment type="caution">
    <text evidence="3">The sequence shown here is derived from an EMBL/GenBank/DDBJ whole genome shotgun (WGS) entry which is preliminary data.</text>
</comment>
<dbReference type="NCBIfam" id="TIGR02595">
    <property type="entry name" value="PEP_CTERM"/>
    <property type="match status" value="1"/>
</dbReference>
<name>A0ABW9SMJ7_9BURK</name>
<evidence type="ECO:0000313" key="4">
    <source>
        <dbReference type="Proteomes" id="UP000735592"/>
    </source>
</evidence>
<organism evidence="3 4">
    <name type="scientific">Pseudoduganella danionis</name>
    <dbReference type="NCBI Taxonomy" id="1890295"/>
    <lineage>
        <taxon>Bacteria</taxon>
        <taxon>Pseudomonadati</taxon>
        <taxon>Pseudomonadota</taxon>
        <taxon>Betaproteobacteria</taxon>
        <taxon>Burkholderiales</taxon>
        <taxon>Oxalobacteraceae</taxon>
        <taxon>Telluria group</taxon>
        <taxon>Pseudoduganella</taxon>
    </lineage>
</organism>
<dbReference type="InterPro" id="IPR013424">
    <property type="entry name" value="Ice-binding_C"/>
</dbReference>